<comment type="caution">
    <text evidence="1">The sequence shown here is derived from an EMBL/GenBank/DDBJ whole genome shotgun (WGS) entry which is preliminary data.</text>
</comment>
<accession>A0A9W5PYN9</accession>
<proteinExistence type="predicted"/>
<gene>
    <name evidence="1" type="ORF">IKE_05811</name>
</gene>
<dbReference type="AlphaFoldDB" id="A0A9W5PYN9"/>
<reference evidence="1 2" key="1">
    <citation type="submission" date="2012-12" db="EMBL/GenBank/DDBJ databases">
        <title>The Genome Sequence of Bacillus cereus VD196.</title>
        <authorList>
            <consortium name="The Broad Institute Genome Sequencing Platform"/>
            <consortium name="The Broad Institute Genome Sequencing Center for Infectious Disease"/>
            <person name="Feldgarden M."/>
            <person name="Van der Auwera G.A."/>
            <person name="Mahillon J."/>
            <person name="Duprez V."/>
            <person name="Timmery S."/>
            <person name="Mattelet C."/>
            <person name="Dierick K."/>
            <person name="Sun M."/>
            <person name="Yu Z."/>
            <person name="Zhu L."/>
            <person name="Hu X."/>
            <person name="Shank E.B."/>
            <person name="Swiecicka I."/>
            <person name="Hansen B.M."/>
            <person name="Andrup L."/>
            <person name="Walker B."/>
            <person name="Young S.K."/>
            <person name="Zeng Q."/>
            <person name="Gargeya S."/>
            <person name="Fitzgerald M."/>
            <person name="Haas B."/>
            <person name="Abouelleil A."/>
            <person name="Alvarado L."/>
            <person name="Arachchi H.M."/>
            <person name="Berlin A.M."/>
            <person name="Chapman S.B."/>
            <person name="Dewar J."/>
            <person name="Goldberg J."/>
            <person name="Griggs A."/>
            <person name="Gujja S."/>
            <person name="Hansen M."/>
            <person name="Howarth C."/>
            <person name="Imamovic A."/>
            <person name="Larimer J."/>
            <person name="McCowan C."/>
            <person name="Murphy C."/>
            <person name="Neiman D."/>
            <person name="Pearson M."/>
            <person name="Priest M."/>
            <person name="Roberts A."/>
            <person name="Saif S."/>
            <person name="Shea T."/>
            <person name="Sisk P."/>
            <person name="Sykes S."/>
            <person name="Wortman J."/>
            <person name="Nusbaum C."/>
            <person name="Birren B."/>
        </authorList>
    </citation>
    <scope>NUCLEOTIDE SEQUENCE [LARGE SCALE GENOMIC DNA]</scope>
    <source>
        <strain evidence="1 2">VD196</strain>
    </source>
</reference>
<dbReference type="RefSeq" id="WP_016126055.1">
    <property type="nucleotide sequence ID" value="NZ_KB976269.1"/>
</dbReference>
<organism evidence="1 2">
    <name type="scientific">Bacillus cereus VD196</name>
    <dbReference type="NCBI Taxonomy" id="1053243"/>
    <lineage>
        <taxon>Bacteria</taxon>
        <taxon>Bacillati</taxon>
        <taxon>Bacillota</taxon>
        <taxon>Bacilli</taxon>
        <taxon>Bacillales</taxon>
        <taxon>Bacillaceae</taxon>
        <taxon>Bacillus</taxon>
        <taxon>Bacillus cereus group</taxon>
    </lineage>
</organism>
<name>A0A9W5PYN9_BACCE</name>
<evidence type="ECO:0000313" key="1">
    <source>
        <dbReference type="EMBL" id="EOO62021.1"/>
    </source>
</evidence>
<protein>
    <submittedName>
        <fullName evidence="1">Uncharacterized protein</fullName>
    </submittedName>
</protein>
<sequence>MNPDQQSVLRDIQGLPPEVNIKALLIAMHTKEGFAPSHVNIDEINIKTKSMKTGEATNTHPGKLNFNMGGTSYLKNDTGKELPLTTVLMSEAKTDTLMVTNTHGIKVDFTQVATISSRDYCRNYYRY</sequence>
<evidence type="ECO:0000313" key="2">
    <source>
        <dbReference type="Proteomes" id="UP000014023"/>
    </source>
</evidence>
<dbReference type="Proteomes" id="UP000014023">
    <property type="component" value="Unassembled WGS sequence"/>
</dbReference>
<dbReference type="EMBL" id="AHFL01000057">
    <property type="protein sequence ID" value="EOO62021.1"/>
    <property type="molecule type" value="Genomic_DNA"/>
</dbReference>